<sequence length="105" mass="10651">MKCTALVVTSLLTGGMAVGGVVADPVVSSAPARIAALANAPQVRVLTVQPVGSIPEPERLALKRIVNPVSLPSLEDSDRSSGGGPAYAPRATGEHVDGPAYAPRR</sequence>
<evidence type="ECO:0000256" key="1">
    <source>
        <dbReference type="SAM" id="MobiDB-lite"/>
    </source>
</evidence>
<feature type="chain" id="PRO_5003898577" evidence="2">
    <location>
        <begin position="24"/>
        <end position="105"/>
    </location>
</feature>
<proteinExistence type="predicted"/>
<name>K6UNU1_9MICO</name>
<feature type="signal peptide" evidence="2">
    <location>
        <begin position="1"/>
        <end position="23"/>
    </location>
</feature>
<reference evidence="3 4" key="1">
    <citation type="submission" date="2012-08" db="EMBL/GenBank/DDBJ databases">
        <title>Whole genome shotgun sequence of Austwickia chelonae NBRC 105200.</title>
        <authorList>
            <person name="Yoshida I."/>
            <person name="Hosoyama A."/>
            <person name="Tsuchikane K."/>
            <person name="Katsumata H."/>
            <person name="Ando Y."/>
            <person name="Ohji S."/>
            <person name="Hamada M."/>
            <person name="Tamura T."/>
            <person name="Yamazoe A."/>
            <person name="Yamazaki S."/>
            <person name="Fujita N."/>
        </authorList>
    </citation>
    <scope>NUCLEOTIDE SEQUENCE [LARGE SCALE GENOMIC DNA]</scope>
    <source>
        <strain evidence="3 4">NBRC 105200</strain>
    </source>
</reference>
<evidence type="ECO:0000313" key="4">
    <source>
        <dbReference type="Proteomes" id="UP000008495"/>
    </source>
</evidence>
<protein>
    <submittedName>
        <fullName evidence="3">Uncharacterized protein</fullName>
    </submittedName>
</protein>
<gene>
    <name evidence="3" type="ORF">AUCHE_22_00210</name>
</gene>
<dbReference type="AlphaFoldDB" id="K6UNU1"/>
<evidence type="ECO:0000313" key="3">
    <source>
        <dbReference type="EMBL" id="GAB79251.1"/>
    </source>
</evidence>
<keyword evidence="2" id="KW-0732">Signal</keyword>
<evidence type="ECO:0000256" key="2">
    <source>
        <dbReference type="SAM" id="SignalP"/>
    </source>
</evidence>
<keyword evidence="4" id="KW-1185">Reference proteome</keyword>
<organism evidence="3 4">
    <name type="scientific">Austwickia chelonae NBRC 105200</name>
    <dbReference type="NCBI Taxonomy" id="1184607"/>
    <lineage>
        <taxon>Bacteria</taxon>
        <taxon>Bacillati</taxon>
        <taxon>Actinomycetota</taxon>
        <taxon>Actinomycetes</taxon>
        <taxon>Micrococcales</taxon>
        <taxon>Dermatophilaceae</taxon>
        <taxon>Austwickia</taxon>
    </lineage>
</organism>
<feature type="region of interest" description="Disordered" evidence="1">
    <location>
        <begin position="71"/>
        <end position="105"/>
    </location>
</feature>
<accession>K6UNU1</accession>
<dbReference type="Proteomes" id="UP000008495">
    <property type="component" value="Unassembled WGS sequence"/>
</dbReference>
<dbReference type="EMBL" id="BAGZ01000022">
    <property type="protein sequence ID" value="GAB79251.1"/>
    <property type="molecule type" value="Genomic_DNA"/>
</dbReference>
<dbReference type="OrthoDB" id="9960251at2"/>
<dbReference type="RefSeq" id="WP_006504008.1">
    <property type="nucleotide sequence ID" value="NZ_BAGZ01000022.1"/>
</dbReference>
<comment type="caution">
    <text evidence="3">The sequence shown here is derived from an EMBL/GenBank/DDBJ whole genome shotgun (WGS) entry which is preliminary data.</text>
</comment>